<dbReference type="AlphaFoldDB" id="A0A0E9T2N6"/>
<reference evidence="1" key="2">
    <citation type="journal article" date="2015" name="Fish Shellfish Immunol.">
        <title>Early steps in the European eel (Anguilla anguilla)-Vibrio vulnificus interaction in the gills: Role of the RtxA13 toxin.</title>
        <authorList>
            <person name="Callol A."/>
            <person name="Pajuelo D."/>
            <person name="Ebbesson L."/>
            <person name="Teles M."/>
            <person name="MacKenzie S."/>
            <person name="Amaro C."/>
        </authorList>
    </citation>
    <scope>NUCLEOTIDE SEQUENCE</scope>
</reference>
<name>A0A0E9T2N6_ANGAN</name>
<dbReference type="EMBL" id="GBXM01060696">
    <property type="protein sequence ID" value="JAH47881.1"/>
    <property type="molecule type" value="Transcribed_RNA"/>
</dbReference>
<organism evidence="1">
    <name type="scientific">Anguilla anguilla</name>
    <name type="common">European freshwater eel</name>
    <name type="synonym">Muraena anguilla</name>
    <dbReference type="NCBI Taxonomy" id="7936"/>
    <lineage>
        <taxon>Eukaryota</taxon>
        <taxon>Metazoa</taxon>
        <taxon>Chordata</taxon>
        <taxon>Craniata</taxon>
        <taxon>Vertebrata</taxon>
        <taxon>Euteleostomi</taxon>
        <taxon>Actinopterygii</taxon>
        <taxon>Neopterygii</taxon>
        <taxon>Teleostei</taxon>
        <taxon>Anguilliformes</taxon>
        <taxon>Anguillidae</taxon>
        <taxon>Anguilla</taxon>
    </lineage>
</organism>
<accession>A0A0E9T2N6</accession>
<reference evidence="1" key="1">
    <citation type="submission" date="2014-11" db="EMBL/GenBank/DDBJ databases">
        <authorList>
            <person name="Amaro Gonzalez C."/>
        </authorList>
    </citation>
    <scope>NUCLEOTIDE SEQUENCE</scope>
</reference>
<evidence type="ECO:0000313" key="1">
    <source>
        <dbReference type="EMBL" id="JAH47881.1"/>
    </source>
</evidence>
<protein>
    <submittedName>
        <fullName evidence="1">Uncharacterized protein</fullName>
    </submittedName>
</protein>
<sequence length="63" mass="7066">MRDGPIVNMVGSYITVFSHDNIVISFQMISPSPTYKGMLSNQDYFCLILSSKLSVLTASKKYQ</sequence>
<proteinExistence type="predicted"/>